<gene>
    <name evidence="1" type="ORF">ANASTE_02114</name>
</gene>
<sequence length="155" mass="17105">MVTLLIFNLEVIMNKDNILISACLLGENCKYSGGNNKINDTIIDELREKFNLIMVCPEQLGGLMTPREPCEIKNGKVLTKSGDDVTKEFELGALEILRIAKENNVRFAILKANSPSCGNNEIYDGNFSGTLIKGKGITASILKENNIKVINENEL</sequence>
<dbReference type="PANTHER" id="PTHR30087">
    <property type="entry name" value="INNER MEMBRANE PROTEIN"/>
    <property type="match status" value="1"/>
</dbReference>
<dbReference type="EMBL" id="ABIL02000006">
    <property type="protein sequence ID" value="EDS72398.1"/>
    <property type="molecule type" value="Genomic_DNA"/>
</dbReference>
<organism evidence="1 2">
    <name type="scientific">Anaerofustis stercorihominis DSM 17244</name>
    <dbReference type="NCBI Taxonomy" id="445971"/>
    <lineage>
        <taxon>Bacteria</taxon>
        <taxon>Bacillati</taxon>
        <taxon>Bacillota</taxon>
        <taxon>Clostridia</taxon>
        <taxon>Eubacteriales</taxon>
        <taxon>Eubacteriaceae</taxon>
        <taxon>Anaerofustis</taxon>
    </lineage>
</organism>
<keyword evidence="2" id="KW-1185">Reference proteome</keyword>
<comment type="caution">
    <text evidence="1">The sequence shown here is derived from an EMBL/GenBank/DDBJ whole genome shotgun (WGS) entry which is preliminary data.</text>
</comment>
<dbReference type="InterPro" id="IPR007553">
    <property type="entry name" value="2-thiour_desulf"/>
</dbReference>
<dbReference type="PANTHER" id="PTHR30087:SF1">
    <property type="entry name" value="HYPOTHETICAL CYTOSOLIC PROTEIN"/>
    <property type="match status" value="1"/>
</dbReference>
<dbReference type="Proteomes" id="UP000005178">
    <property type="component" value="Unassembled WGS sequence"/>
</dbReference>
<evidence type="ECO:0000313" key="1">
    <source>
        <dbReference type="EMBL" id="EDS72398.1"/>
    </source>
</evidence>
<protein>
    <submittedName>
        <fullName evidence="1">Uncharacterized protein</fullName>
    </submittedName>
</protein>
<name>B1CA80_9FIRM</name>
<dbReference type="Pfam" id="PF04463">
    <property type="entry name" value="2-thiour_desulf"/>
    <property type="match status" value="1"/>
</dbReference>
<proteinExistence type="predicted"/>
<dbReference type="AlphaFoldDB" id="B1CA80"/>
<dbReference type="HOGENOM" id="CLU_076318_1_1_9"/>
<reference evidence="1" key="1">
    <citation type="submission" date="2008-01" db="EMBL/GenBank/DDBJ databases">
        <authorList>
            <person name="Fulton L."/>
            <person name="Clifton S."/>
            <person name="Fulton B."/>
            <person name="Xu J."/>
            <person name="Minx P."/>
            <person name="Pepin K.H."/>
            <person name="Johnson M."/>
            <person name="Thiruvilangam P."/>
            <person name="Bhonagiri V."/>
            <person name="Nash W.E."/>
            <person name="Mardis E.R."/>
            <person name="Wilson R.K."/>
        </authorList>
    </citation>
    <scope>NUCLEOTIDE SEQUENCE [LARGE SCALE GENOMIC DNA]</scope>
    <source>
        <strain evidence="1">DSM 17244</strain>
    </source>
</reference>
<evidence type="ECO:0000313" key="2">
    <source>
        <dbReference type="Proteomes" id="UP000005178"/>
    </source>
</evidence>
<reference evidence="1" key="2">
    <citation type="submission" date="2013-08" db="EMBL/GenBank/DDBJ databases">
        <title>Draft genome sequence of Anaerofustis stercorihominis (DSM 17244).</title>
        <authorList>
            <person name="Sudarsanam P."/>
            <person name="Ley R."/>
            <person name="Guruge J."/>
            <person name="Turnbaugh P.J."/>
            <person name="Mahowald M."/>
            <person name="Liep D."/>
            <person name="Gordon J."/>
        </authorList>
    </citation>
    <scope>NUCLEOTIDE SEQUENCE</scope>
    <source>
        <strain evidence="1">DSM 17244</strain>
    </source>
</reference>
<dbReference type="eggNOG" id="COG1683">
    <property type="taxonomic scope" value="Bacteria"/>
</dbReference>
<dbReference type="STRING" id="445971.ANASTE_02114"/>
<accession>B1CA80</accession>